<feature type="transmembrane region" description="Helical" evidence="7">
    <location>
        <begin position="18"/>
        <end position="38"/>
    </location>
</feature>
<sequence>MLFEVSGNRPGANNSLEVQVPCILFFVLTPIIVAIRIWSRIRTNIGLGYDDWTILVSFWAREDWVDSHTCLKAFSMTVSGFMMASCAYGFGQHIFNLHPYNKLMTLKVVSNNLFYIAQAFYKLTMNLTKASILLLYLRIFVQRYFRIMCYILLAIILSYMVAAFLAAVFQCTPIPRAWNKAIPGTCISLPENWYANAGFSIATDVLILLLPMPILYKSHMPVNQKAALMFCRGHQYYSYADAESIIDKSRYNFEMLTQHKVEIASSLWTIVEENVGIICACLPMCKYVLTFLFPSIFPQRSTPSPYPSYPRSTNRAFAHSSTGKNEWIPSRGGGREELSINLTTVKATGLNDNTSEEYMLPTAQESGKQERKTIHKAVDYEVTYTAMDSKENVVGFIRKPEQAASRHVS</sequence>
<dbReference type="PANTHER" id="PTHR33048">
    <property type="entry name" value="PTH11-LIKE INTEGRAL MEMBRANE PROTEIN (AFU_ORTHOLOGUE AFUA_5G11245)"/>
    <property type="match status" value="1"/>
</dbReference>
<keyword evidence="4 7" id="KW-0472">Membrane</keyword>
<proteinExistence type="inferred from homology"/>
<evidence type="ECO:0000256" key="3">
    <source>
        <dbReference type="ARBA" id="ARBA00022989"/>
    </source>
</evidence>
<dbReference type="EMBL" id="VNKQ01000009">
    <property type="protein sequence ID" value="KAG0648755.1"/>
    <property type="molecule type" value="Genomic_DNA"/>
</dbReference>
<keyword evidence="10" id="KW-1185">Reference proteome</keyword>
<organism evidence="9 10">
    <name type="scientific">Hyphodiscus hymeniophilus</name>
    <dbReference type="NCBI Taxonomy" id="353542"/>
    <lineage>
        <taxon>Eukaryota</taxon>
        <taxon>Fungi</taxon>
        <taxon>Dikarya</taxon>
        <taxon>Ascomycota</taxon>
        <taxon>Pezizomycotina</taxon>
        <taxon>Leotiomycetes</taxon>
        <taxon>Helotiales</taxon>
        <taxon>Hyphodiscaceae</taxon>
        <taxon>Hyphodiscus</taxon>
    </lineage>
</organism>
<evidence type="ECO:0000256" key="1">
    <source>
        <dbReference type="ARBA" id="ARBA00004141"/>
    </source>
</evidence>
<comment type="caution">
    <text evidence="9">The sequence shown here is derived from an EMBL/GenBank/DDBJ whole genome shotgun (WGS) entry which is preliminary data.</text>
</comment>
<dbReference type="GO" id="GO:0016020">
    <property type="term" value="C:membrane"/>
    <property type="evidence" value="ECO:0007669"/>
    <property type="project" value="UniProtKB-SubCell"/>
</dbReference>
<comment type="similarity">
    <text evidence="5">Belongs to the SAT4 family.</text>
</comment>
<evidence type="ECO:0000259" key="8">
    <source>
        <dbReference type="Pfam" id="PF20684"/>
    </source>
</evidence>
<evidence type="ECO:0000256" key="4">
    <source>
        <dbReference type="ARBA" id="ARBA00023136"/>
    </source>
</evidence>
<feature type="transmembrane region" description="Helical" evidence="7">
    <location>
        <begin position="73"/>
        <end position="95"/>
    </location>
</feature>
<evidence type="ECO:0000256" key="6">
    <source>
        <dbReference type="SAM" id="MobiDB-lite"/>
    </source>
</evidence>
<feature type="region of interest" description="Disordered" evidence="6">
    <location>
        <begin position="304"/>
        <end position="332"/>
    </location>
</feature>
<feature type="transmembrane region" description="Helical" evidence="7">
    <location>
        <begin position="115"/>
        <end position="137"/>
    </location>
</feature>
<dbReference type="AlphaFoldDB" id="A0A9P6VIU4"/>
<reference evidence="9" key="1">
    <citation type="submission" date="2019-07" db="EMBL/GenBank/DDBJ databases">
        <title>Hyphodiscus hymeniophilus genome sequencing and assembly.</title>
        <authorList>
            <person name="Kramer G."/>
            <person name="Nodwell J."/>
        </authorList>
    </citation>
    <scope>NUCLEOTIDE SEQUENCE</scope>
    <source>
        <strain evidence="9">ATCC 34498</strain>
    </source>
</reference>
<dbReference type="InterPro" id="IPR052337">
    <property type="entry name" value="SAT4-like"/>
</dbReference>
<comment type="subcellular location">
    <subcellularLocation>
        <location evidence="1">Membrane</location>
        <topology evidence="1">Multi-pass membrane protein</topology>
    </subcellularLocation>
</comment>
<protein>
    <recommendedName>
        <fullName evidence="8">Rhodopsin domain-containing protein</fullName>
    </recommendedName>
</protein>
<feature type="domain" description="Rhodopsin" evidence="8">
    <location>
        <begin position="35"/>
        <end position="289"/>
    </location>
</feature>
<gene>
    <name evidence="9" type="ORF">D0Z07_4764</name>
</gene>
<name>A0A9P6VIU4_9HELO</name>
<dbReference type="Proteomes" id="UP000785200">
    <property type="component" value="Unassembled WGS sequence"/>
</dbReference>
<evidence type="ECO:0000313" key="10">
    <source>
        <dbReference type="Proteomes" id="UP000785200"/>
    </source>
</evidence>
<keyword evidence="2 7" id="KW-0812">Transmembrane</keyword>
<accession>A0A9P6VIU4</accession>
<dbReference type="Pfam" id="PF20684">
    <property type="entry name" value="Fung_rhodopsin"/>
    <property type="match status" value="1"/>
</dbReference>
<evidence type="ECO:0000256" key="5">
    <source>
        <dbReference type="ARBA" id="ARBA00038359"/>
    </source>
</evidence>
<dbReference type="PANTHER" id="PTHR33048:SF55">
    <property type="entry name" value="INTEGRAL MEMBRANE PROTEIN"/>
    <property type="match status" value="1"/>
</dbReference>
<dbReference type="InterPro" id="IPR049326">
    <property type="entry name" value="Rhodopsin_dom_fungi"/>
</dbReference>
<keyword evidence="3 7" id="KW-1133">Transmembrane helix</keyword>
<evidence type="ECO:0000256" key="2">
    <source>
        <dbReference type="ARBA" id="ARBA00022692"/>
    </source>
</evidence>
<feature type="transmembrane region" description="Helical" evidence="7">
    <location>
        <begin position="149"/>
        <end position="169"/>
    </location>
</feature>
<evidence type="ECO:0000256" key="7">
    <source>
        <dbReference type="SAM" id="Phobius"/>
    </source>
</evidence>
<dbReference type="OrthoDB" id="5401779at2759"/>
<evidence type="ECO:0000313" key="9">
    <source>
        <dbReference type="EMBL" id="KAG0648755.1"/>
    </source>
</evidence>